<dbReference type="RefSeq" id="WP_166259629.1">
    <property type="nucleotide sequence ID" value="NZ_JAAMOW010000008.1"/>
</dbReference>
<organism evidence="3 4">
    <name type="scientific">Solimonas terrae</name>
    <dbReference type="NCBI Taxonomy" id="1396819"/>
    <lineage>
        <taxon>Bacteria</taxon>
        <taxon>Pseudomonadati</taxon>
        <taxon>Pseudomonadota</taxon>
        <taxon>Gammaproteobacteria</taxon>
        <taxon>Nevskiales</taxon>
        <taxon>Nevskiaceae</taxon>
        <taxon>Solimonas</taxon>
    </lineage>
</organism>
<accession>A0A6M2BVC5</accession>
<evidence type="ECO:0000313" key="4">
    <source>
        <dbReference type="Proteomes" id="UP000472676"/>
    </source>
</evidence>
<dbReference type="Pfam" id="PF04185">
    <property type="entry name" value="Phosphoesterase"/>
    <property type="match status" value="1"/>
</dbReference>
<dbReference type="AlphaFoldDB" id="A0A6M2BVC5"/>
<gene>
    <name evidence="3" type="ORF">G7Y85_16350</name>
</gene>
<comment type="caution">
    <text evidence="3">The sequence shown here is derived from an EMBL/GenBank/DDBJ whole genome shotgun (WGS) entry which is preliminary data.</text>
</comment>
<feature type="signal peptide" evidence="2">
    <location>
        <begin position="1"/>
        <end position="27"/>
    </location>
</feature>
<dbReference type="Gene3D" id="3.40.720.10">
    <property type="entry name" value="Alkaline Phosphatase, subunit A"/>
    <property type="match status" value="1"/>
</dbReference>
<dbReference type="EMBL" id="JAAMOW010000008">
    <property type="protein sequence ID" value="NGY06344.1"/>
    <property type="molecule type" value="Genomic_DNA"/>
</dbReference>
<reference evidence="3 4" key="1">
    <citation type="journal article" date="2014" name="Int. J. Syst. Evol. Microbiol.">
        <title>Solimonas terrae sp. nov., isolated from soil.</title>
        <authorList>
            <person name="Kim S.J."/>
            <person name="Moon J.Y."/>
            <person name="Weon H.Y."/>
            <person name="Ahn J.H."/>
            <person name="Chen W.M."/>
            <person name="Kwon S.W."/>
        </authorList>
    </citation>
    <scope>NUCLEOTIDE SEQUENCE [LARGE SCALE GENOMIC DNA]</scope>
    <source>
        <strain evidence="3 4">KIS83-12</strain>
    </source>
</reference>
<dbReference type="Proteomes" id="UP000472676">
    <property type="component" value="Unassembled WGS sequence"/>
</dbReference>
<sequence>MSRIIGMRRFTGAALLACLGLGTLLSACDNNKPRTLQDIKHVFVIVLENKNFDDTFGSSTQDPYLQSLPAKGALLTQYYGTGHASLDNYISMISGQATANATSGDCTNYVDFVMSGTTPDGQAIGDGCVYPASIKTLPDQLKAAGLSWKGYMEDMGNDPARESASCGHPAIGAADLTNAPEAASASVPDGDQYATRHNPFVYFHSILDTPDCEARVVNLRQLDTDLASASSTPNFAFITPNVCNDGHDGDGTGAANKGCVGGAPGGLTSADGFLKIWVPKIMSSPAFKKDGLLIINFDEGNYASVAPTTTDGVTTYTITFPGEHCCEQQIGPNITRPSAETLPVSPTMQYVIRIDGYGGDRTGAVLLSPFIKGGTVSDVPYNHYSMLKSLQDIFSLSPYLGYAGQDGLMPFGSDIFTQF</sequence>
<dbReference type="InterPro" id="IPR017850">
    <property type="entry name" value="Alkaline_phosphatase_core_sf"/>
</dbReference>
<feature type="chain" id="PRO_5027058295" evidence="2">
    <location>
        <begin position="28"/>
        <end position="419"/>
    </location>
</feature>
<dbReference type="PROSITE" id="PS51257">
    <property type="entry name" value="PROKAR_LIPOPROTEIN"/>
    <property type="match status" value="1"/>
</dbReference>
<evidence type="ECO:0000313" key="3">
    <source>
        <dbReference type="EMBL" id="NGY06344.1"/>
    </source>
</evidence>
<evidence type="ECO:0000256" key="2">
    <source>
        <dbReference type="SAM" id="SignalP"/>
    </source>
</evidence>
<keyword evidence="4" id="KW-1185">Reference proteome</keyword>
<proteinExistence type="predicted"/>
<dbReference type="PANTHER" id="PTHR31956:SF8">
    <property type="entry name" value="ACID PHOSPHATASE PHOA (AFU_ORTHOLOGUE AFUA_1G03570)"/>
    <property type="match status" value="1"/>
</dbReference>
<dbReference type="PANTHER" id="PTHR31956">
    <property type="entry name" value="NON-SPECIFIC PHOSPHOLIPASE C4-RELATED"/>
    <property type="match status" value="1"/>
</dbReference>
<dbReference type="InterPro" id="IPR007312">
    <property type="entry name" value="Phosphoesterase"/>
</dbReference>
<keyword evidence="1" id="KW-0378">Hydrolase</keyword>
<protein>
    <submittedName>
        <fullName evidence="3">Phosphoesterase</fullName>
    </submittedName>
</protein>
<dbReference type="GO" id="GO:0016788">
    <property type="term" value="F:hydrolase activity, acting on ester bonds"/>
    <property type="evidence" value="ECO:0007669"/>
    <property type="project" value="InterPro"/>
</dbReference>
<dbReference type="SUPFAM" id="SSF53649">
    <property type="entry name" value="Alkaline phosphatase-like"/>
    <property type="match status" value="1"/>
</dbReference>
<dbReference type="GO" id="GO:0009395">
    <property type="term" value="P:phospholipid catabolic process"/>
    <property type="evidence" value="ECO:0007669"/>
    <property type="project" value="TreeGrafter"/>
</dbReference>
<evidence type="ECO:0000256" key="1">
    <source>
        <dbReference type="ARBA" id="ARBA00022801"/>
    </source>
</evidence>
<keyword evidence="2" id="KW-0732">Signal</keyword>
<name>A0A6M2BVC5_9GAMM</name>